<dbReference type="Proteomes" id="UP000198878">
    <property type="component" value="Unassembled WGS sequence"/>
</dbReference>
<evidence type="ECO:0000256" key="1">
    <source>
        <dbReference type="SAM" id="MobiDB-lite"/>
    </source>
</evidence>
<feature type="region of interest" description="Disordered" evidence="1">
    <location>
        <begin position="1"/>
        <end position="196"/>
    </location>
</feature>
<evidence type="ECO:0000313" key="2">
    <source>
        <dbReference type="EMBL" id="SEF35667.1"/>
    </source>
</evidence>
<organism evidence="2 3">
    <name type="scientific">Amycolatopsis pretoriensis</name>
    <dbReference type="NCBI Taxonomy" id="218821"/>
    <lineage>
        <taxon>Bacteria</taxon>
        <taxon>Bacillati</taxon>
        <taxon>Actinomycetota</taxon>
        <taxon>Actinomycetes</taxon>
        <taxon>Pseudonocardiales</taxon>
        <taxon>Pseudonocardiaceae</taxon>
        <taxon>Amycolatopsis</taxon>
    </lineage>
</organism>
<keyword evidence="3" id="KW-1185">Reference proteome</keyword>
<gene>
    <name evidence="2" type="ORF">SAMN05421837_108259</name>
</gene>
<name>A0A1H5RDT0_9PSEU</name>
<feature type="region of interest" description="Disordered" evidence="1">
    <location>
        <begin position="209"/>
        <end position="288"/>
    </location>
</feature>
<accession>A0A1H5RDT0</accession>
<feature type="compositionally biased region" description="Low complexity" evidence="1">
    <location>
        <begin position="265"/>
        <end position="276"/>
    </location>
</feature>
<dbReference type="EMBL" id="FNUJ01000008">
    <property type="protein sequence ID" value="SEF35667.1"/>
    <property type="molecule type" value="Genomic_DNA"/>
</dbReference>
<feature type="compositionally biased region" description="Polar residues" evidence="1">
    <location>
        <begin position="126"/>
        <end position="138"/>
    </location>
</feature>
<reference evidence="3" key="1">
    <citation type="submission" date="2016-10" db="EMBL/GenBank/DDBJ databases">
        <authorList>
            <person name="Varghese N."/>
            <person name="Submissions S."/>
        </authorList>
    </citation>
    <scope>NUCLEOTIDE SEQUENCE [LARGE SCALE GENOMIC DNA]</scope>
    <source>
        <strain evidence="3">DSM 44654</strain>
    </source>
</reference>
<evidence type="ECO:0000313" key="3">
    <source>
        <dbReference type="Proteomes" id="UP000198878"/>
    </source>
</evidence>
<dbReference type="AlphaFoldDB" id="A0A1H5RDT0"/>
<proteinExistence type="predicted"/>
<protein>
    <submittedName>
        <fullName evidence="2">Uncharacterized protein</fullName>
    </submittedName>
</protein>
<sequence length="308" mass="32575">MGIPPQRSHGSRGRSTIPAPADRQRSGQPHAGPAAHAHERATVAEADADAARKAGAAHSRRRSAHGQAPAPARLRTASNREAGAARLAKSGRTPVSATARAPTLGTSARPARLARRKARPLPASATAQAANPSTSTRPVQLARRKARALPASTARGKPQHEHAPDSARMAQSGARRSAPQRRQQTSAQARPMRLAWHKRHTPVRATAQAANLDTSTQPGSRHGSLGPKRAHSQPAPQPRRQTSAPARLSPQGGCPPHRMQRARPRSAQPSRRGSARYFRSARMIATKPTTAAIPSSTGVTRFSTDCPA</sequence>
<feature type="compositionally biased region" description="Polar residues" evidence="1">
    <location>
        <begin position="209"/>
        <end position="219"/>
    </location>
</feature>